<gene>
    <name evidence="1" type="ORF">CVLEPA_LOCUS28660</name>
</gene>
<evidence type="ECO:0000313" key="2">
    <source>
        <dbReference type="Proteomes" id="UP001642483"/>
    </source>
</evidence>
<dbReference type="Proteomes" id="UP001642483">
    <property type="component" value="Unassembled WGS sequence"/>
</dbReference>
<comment type="caution">
    <text evidence="1">The sequence shown here is derived from an EMBL/GenBank/DDBJ whole genome shotgun (WGS) entry which is preliminary data.</text>
</comment>
<keyword evidence="2" id="KW-1185">Reference proteome</keyword>
<accession>A0ABP0GUG2</accession>
<evidence type="ECO:0000313" key="1">
    <source>
        <dbReference type="EMBL" id="CAK8695377.1"/>
    </source>
</evidence>
<reference evidence="1 2" key="1">
    <citation type="submission" date="2024-02" db="EMBL/GenBank/DDBJ databases">
        <authorList>
            <person name="Daric V."/>
            <person name="Darras S."/>
        </authorList>
    </citation>
    <scope>NUCLEOTIDE SEQUENCE [LARGE SCALE GENOMIC DNA]</scope>
</reference>
<proteinExistence type="predicted"/>
<sequence length="132" mass="15133">MMGLDEFCVEVVKKAGHYVNYVYAHKEDGIRGECGWFPGFYKDFSFSEAEILIRANGLNFKISDHQFEFIKKEDDQFIFESLSRFLVFGVNLTQPRSIVIASGPLCSLEQCQEAVRYALPRVQTWKSSLGMS</sequence>
<dbReference type="EMBL" id="CAWYQH010000152">
    <property type="protein sequence ID" value="CAK8695377.1"/>
    <property type="molecule type" value="Genomic_DNA"/>
</dbReference>
<name>A0ABP0GUG2_CLALP</name>
<organism evidence="1 2">
    <name type="scientific">Clavelina lepadiformis</name>
    <name type="common">Light-bulb sea squirt</name>
    <name type="synonym">Ascidia lepadiformis</name>
    <dbReference type="NCBI Taxonomy" id="159417"/>
    <lineage>
        <taxon>Eukaryota</taxon>
        <taxon>Metazoa</taxon>
        <taxon>Chordata</taxon>
        <taxon>Tunicata</taxon>
        <taxon>Ascidiacea</taxon>
        <taxon>Aplousobranchia</taxon>
        <taxon>Clavelinidae</taxon>
        <taxon>Clavelina</taxon>
    </lineage>
</organism>
<protein>
    <submittedName>
        <fullName evidence="1">Uncharacterized protein</fullName>
    </submittedName>
</protein>